<dbReference type="Gene3D" id="3.40.50.2020">
    <property type="match status" value="1"/>
</dbReference>
<organism evidence="3">
    <name type="scientific">freshwater metagenome</name>
    <dbReference type="NCBI Taxonomy" id="449393"/>
    <lineage>
        <taxon>unclassified sequences</taxon>
        <taxon>metagenomes</taxon>
        <taxon>ecological metagenomes</taxon>
    </lineage>
</organism>
<dbReference type="AlphaFoldDB" id="A0A6J7L3V8"/>
<accession>A0A6J7L3V8</accession>
<evidence type="ECO:0000256" key="2">
    <source>
        <dbReference type="SAM" id="Phobius"/>
    </source>
</evidence>
<keyword evidence="2" id="KW-1133">Transmembrane helix</keyword>
<protein>
    <submittedName>
        <fullName evidence="3">Unannotated protein</fullName>
    </submittedName>
</protein>
<dbReference type="PANTHER" id="PTHR47505:SF1">
    <property type="entry name" value="DNA UTILIZATION PROTEIN YHGH"/>
    <property type="match status" value="1"/>
</dbReference>
<dbReference type="EMBL" id="CAFBNE010000084">
    <property type="protein sequence ID" value="CAB4962701.1"/>
    <property type="molecule type" value="Genomic_DNA"/>
</dbReference>
<dbReference type="InterPro" id="IPR029057">
    <property type="entry name" value="PRTase-like"/>
</dbReference>
<keyword evidence="2" id="KW-0812">Transmembrane</keyword>
<keyword evidence="2" id="KW-0472">Membrane</keyword>
<sequence>MPPIIVASTYDGAAQRAIIAHKEHGVLGLTPVLGSMLAVSIAVLGEGPFVIVAIPPHADAIRRRGIDTLGAIADRAAGELRAAGWSAQVIPVLRRQADGGRHVGRSAHERRSAVHAAFAVDERMLRRITQGVALIVVDDVVTTGATVWEAVHTLRASGLVVEGIAAVAGTERLNRAS</sequence>
<feature type="transmembrane region" description="Helical" evidence="2">
    <location>
        <begin position="32"/>
        <end position="54"/>
    </location>
</feature>
<comment type="similarity">
    <text evidence="1">Belongs to the ComF/GntX family.</text>
</comment>
<dbReference type="CDD" id="cd06223">
    <property type="entry name" value="PRTases_typeI"/>
    <property type="match status" value="1"/>
</dbReference>
<proteinExistence type="inferred from homology"/>
<dbReference type="InterPro" id="IPR000836">
    <property type="entry name" value="PRTase_dom"/>
</dbReference>
<dbReference type="PANTHER" id="PTHR47505">
    <property type="entry name" value="DNA UTILIZATION PROTEIN YHGH"/>
    <property type="match status" value="1"/>
</dbReference>
<gene>
    <name evidence="3" type="ORF">UFOPK3772_02323</name>
</gene>
<name>A0A6J7L3V8_9ZZZZ</name>
<evidence type="ECO:0000256" key="1">
    <source>
        <dbReference type="ARBA" id="ARBA00008007"/>
    </source>
</evidence>
<dbReference type="InterPro" id="IPR051910">
    <property type="entry name" value="ComF/GntX_DNA_util-trans"/>
</dbReference>
<reference evidence="3" key="1">
    <citation type="submission" date="2020-05" db="EMBL/GenBank/DDBJ databases">
        <authorList>
            <person name="Chiriac C."/>
            <person name="Salcher M."/>
            <person name="Ghai R."/>
            <person name="Kavagutti S V."/>
        </authorList>
    </citation>
    <scope>NUCLEOTIDE SEQUENCE</scope>
</reference>
<dbReference type="SUPFAM" id="SSF53271">
    <property type="entry name" value="PRTase-like"/>
    <property type="match status" value="1"/>
</dbReference>
<evidence type="ECO:0000313" key="3">
    <source>
        <dbReference type="EMBL" id="CAB4962701.1"/>
    </source>
</evidence>